<keyword evidence="1" id="KW-0862">Zinc</keyword>
<dbReference type="PANTHER" id="PTHR46888:SF1">
    <property type="entry name" value="RIBONUCLEASE H"/>
    <property type="match status" value="1"/>
</dbReference>
<sequence length="504" mass="57401">MGRHHSRRNSPDSGRTSKKRKSSRSSSIEIRQQQRIEQLEKMVEEMQRVRPSGQRPIIQVGDEKMIPIFDPAQDDITAERWVEHVDELSRQYEWDERSILRLIAGRLRGHARTWYETTRQVTATWADTKGSLIQLFRKSIPFDKLFKDAACYEAMPGQSLGDYCFQKLNKIRLLNINLPDSYIIDLIIGGIKDASIARTIRSAQHTDANALYAFMNNMGEIPARSTTQNAVFNSKPRERPHHPGPSKTFAKKERNAPDTSTTRLPACFNCNKTGHVAKHCFKPRVQCTSCRRLGHTAGQCSVAKNTNVIASSVDSQGNIYEQNVYINNRKMKGLIDTGSACTVFRVSLLRTCGLNARTIGNVALRGFSGHIINSHQRIHIELRVQEVTAEVDAFIVSDEYLKRDLIVGRDFLDQDHVVMIKKQNQLILKRIENTLDVFEVADEEESTEEFDFGDVTAEEKQEGLKLLSEFKDRISRSMKDLGRTNATCLAIKCMTEEPVVYHPY</sequence>
<feature type="region of interest" description="Disordered" evidence="2">
    <location>
        <begin position="233"/>
        <end position="260"/>
    </location>
</feature>
<dbReference type="Gene3D" id="2.40.70.10">
    <property type="entry name" value="Acid Proteases"/>
    <property type="match status" value="1"/>
</dbReference>
<proteinExistence type="predicted"/>
<keyword evidence="1" id="KW-0863">Zinc-finger</keyword>
<accession>A0AAD9RFI2</accession>
<organism evidence="4 5">
    <name type="scientific">Odynerus spinipes</name>
    <dbReference type="NCBI Taxonomy" id="1348599"/>
    <lineage>
        <taxon>Eukaryota</taxon>
        <taxon>Metazoa</taxon>
        <taxon>Ecdysozoa</taxon>
        <taxon>Arthropoda</taxon>
        <taxon>Hexapoda</taxon>
        <taxon>Insecta</taxon>
        <taxon>Pterygota</taxon>
        <taxon>Neoptera</taxon>
        <taxon>Endopterygota</taxon>
        <taxon>Hymenoptera</taxon>
        <taxon>Apocrita</taxon>
        <taxon>Aculeata</taxon>
        <taxon>Vespoidea</taxon>
        <taxon>Vespidae</taxon>
        <taxon>Eumeninae</taxon>
        <taxon>Odynerus</taxon>
    </lineage>
</organism>
<dbReference type="InterPro" id="IPR021109">
    <property type="entry name" value="Peptidase_aspartic_dom_sf"/>
</dbReference>
<dbReference type="SUPFAM" id="SSF57756">
    <property type="entry name" value="Retrovirus zinc finger-like domains"/>
    <property type="match status" value="1"/>
</dbReference>
<evidence type="ECO:0000313" key="4">
    <source>
        <dbReference type="EMBL" id="KAK2578091.1"/>
    </source>
</evidence>
<dbReference type="Gene3D" id="4.10.60.10">
    <property type="entry name" value="Zinc finger, CCHC-type"/>
    <property type="match status" value="1"/>
</dbReference>
<evidence type="ECO:0000256" key="1">
    <source>
        <dbReference type="PROSITE-ProRule" id="PRU00047"/>
    </source>
</evidence>
<gene>
    <name evidence="4" type="ORF">KPH14_012898</name>
</gene>
<evidence type="ECO:0000256" key="2">
    <source>
        <dbReference type="SAM" id="MobiDB-lite"/>
    </source>
</evidence>
<dbReference type="Pfam" id="PF13975">
    <property type="entry name" value="gag-asp_proteas"/>
    <property type="match status" value="1"/>
</dbReference>
<dbReference type="PANTHER" id="PTHR46888">
    <property type="entry name" value="ZINC KNUCKLE DOMAINCONTAINING PROTEIN-RELATED"/>
    <property type="match status" value="1"/>
</dbReference>
<dbReference type="EMBL" id="JAIFRP010000646">
    <property type="protein sequence ID" value="KAK2578091.1"/>
    <property type="molecule type" value="Genomic_DNA"/>
</dbReference>
<name>A0AAD9RFI2_9HYME</name>
<evidence type="ECO:0000313" key="5">
    <source>
        <dbReference type="Proteomes" id="UP001258017"/>
    </source>
</evidence>
<keyword evidence="5" id="KW-1185">Reference proteome</keyword>
<feature type="region of interest" description="Disordered" evidence="2">
    <location>
        <begin position="1"/>
        <end position="33"/>
    </location>
</feature>
<dbReference type="InterPro" id="IPR001878">
    <property type="entry name" value="Znf_CCHC"/>
</dbReference>
<dbReference type="GO" id="GO:0008270">
    <property type="term" value="F:zinc ion binding"/>
    <property type="evidence" value="ECO:0007669"/>
    <property type="project" value="UniProtKB-KW"/>
</dbReference>
<reference evidence="4" key="1">
    <citation type="submission" date="2021-08" db="EMBL/GenBank/DDBJ databases">
        <authorList>
            <person name="Misof B."/>
            <person name="Oliver O."/>
            <person name="Podsiadlowski L."/>
            <person name="Donath A."/>
            <person name="Peters R."/>
            <person name="Mayer C."/>
            <person name="Rust J."/>
            <person name="Gunkel S."/>
            <person name="Lesny P."/>
            <person name="Martin S."/>
            <person name="Oeyen J.P."/>
            <person name="Petersen M."/>
            <person name="Panagiotis P."/>
            <person name="Wilbrandt J."/>
            <person name="Tanja T."/>
        </authorList>
    </citation>
    <scope>NUCLEOTIDE SEQUENCE</scope>
    <source>
        <strain evidence="4">GBR_01_08_01A</strain>
        <tissue evidence="4">Thorax + abdomen</tissue>
    </source>
</reference>
<dbReference type="Proteomes" id="UP001258017">
    <property type="component" value="Unassembled WGS sequence"/>
</dbReference>
<keyword evidence="1" id="KW-0479">Metal-binding</keyword>
<reference evidence="4" key="2">
    <citation type="journal article" date="2023" name="Commun. Biol.">
        <title>Intrasexual cuticular hydrocarbon dimorphism in a wasp sheds light on hydrocarbon biosynthesis genes in Hymenoptera.</title>
        <authorList>
            <person name="Moris V.C."/>
            <person name="Podsiadlowski L."/>
            <person name="Martin S."/>
            <person name="Oeyen J.P."/>
            <person name="Donath A."/>
            <person name="Petersen M."/>
            <person name="Wilbrandt J."/>
            <person name="Misof B."/>
            <person name="Liedtke D."/>
            <person name="Thamm M."/>
            <person name="Scheiner R."/>
            <person name="Schmitt T."/>
            <person name="Niehuis O."/>
        </authorList>
    </citation>
    <scope>NUCLEOTIDE SEQUENCE</scope>
    <source>
        <strain evidence="4">GBR_01_08_01A</strain>
    </source>
</reference>
<evidence type="ECO:0000259" key="3">
    <source>
        <dbReference type="PROSITE" id="PS50158"/>
    </source>
</evidence>
<protein>
    <recommendedName>
        <fullName evidence="3">CCHC-type domain-containing protein</fullName>
    </recommendedName>
</protein>
<dbReference type="SUPFAM" id="SSF50630">
    <property type="entry name" value="Acid proteases"/>
    <property type="match status" value="1"/>
</dbReference>
<feature type="domain" description="CCHC-type" evidence="3">
    <location>
        <begin position="267"/>
        <end position="280"/>
    </location>
</feature>
<dbReference type="GO" id="GO:0003676">
    <property type="term" value="F:nucleic acid binding"/>
    <property type="evidence" value="ECO:0007669"/>
    <property type="project" value="InterPro"/>
</dbReference>
<feature type="non-terminal residue" evidence="4">
    <location>
        <position position="504"/>
    </location>
</feature>
<comment type="caution">
    <text evidence="4">The sequence shown here is derived from an EMBL/GenBank/DDBJ whole genome shotgun (WGS) entry which is preliminary data.</text>
</comment>
<dbReference type="CDD" id="cd00303">
    <property type="entry name" value="retropepsin_like"/>
    <property type="match status" value="1"/>
</dbReference>
<dbReference type="InterPro" id="IPR036875">
    <property type="entry name" value="Znf_CCHC_sf"/>
</dbReference>
<dbReference type="PROSITE" id="PS50158">
    <property type="entry name" value="ZF_CCHC"/>
    <property type="match status" value="1"/>
</dbReference>
<dbReference type="AlphaFoldDB" id="A0AAD9RFI2"/>
<dbReference type="Pfam" id="PF00098">
    <property type="entry name" value="zf-CCHC"/>
    <property type="match status" value="1"/>
</dbReference>
<dbReference type="SMART" id="SM00343">
    <property type="entry name" value="ZnF_C2HC"/>
    <property type="match status" value="2"/>
</dbReference>